<keyword evidence="11" id="KW-0614">Plasmid</keyword>
<dbReference type="PANTHER" id="PTHR30460:SF0">
    <property type="entry name" value="MODERATE CONDUCTANCE MECHANOSENSITIVE CHANNEL YBIO"/>
    <property type="match status" value="1"/>
</dbReference>
<organism evidence="11 12">
    <name type="scientific">Azospirillum brasilense</name>
    <dbReference type="NCBI Taxonomy" id="192"/>
    <lineage>
        <taxon>Bacteria</taxon>
        <taxon>Pseudomonadati</taxon>
        <taxon>Pseudomonadota</taxon>
        <taxon>Alphaproteobacteria</taxon>
        <taxon>Rhodospirillales</taxon>
        <taxon>Azospirillaceae</taxon>
        <taxon>Azospirillum</taxon>
    </lineage>
</organism>
<evidence type="ECO:0000256" key="7">
    <source>
        <dbReference type="SAM" id="Phobius"/>
    </source>
</evidence>
<feature type="transmembrane region" description="Helical" evidence="7">
    <location>
        <begin position="246"/>
        <end position="265"/>
    </location>
</feature>
<dbReference type="EMBL" id="CP032347">
    <property type="protein sequence ID" value="QCO18370.1"/>
    <property type="molecule type" value="Genomic_DNA"/>
</dbReference>
<evidence type="ECO:0000256" key="2">
    <source>
        <dbReference type="ARBA" id="ARBA00008017"/>
    </source>
</evidence>
<dbReference type="InterPro" id="IPR049142">
    <property type="entry name" value="MS_channel_1st"/>
</dbReference>
<dbReference type="InterPro" id="IPR011066">
    <property type="entry name" value="MscS_channel_C_sf"/>
</dbReference>
<feature type="transmembrane region" description="Helical" evidence="7">
    <location>
        <begin position="350"/>
        <end position="371"/>
    </location>
</feature>
<dbReference type="InterPro" id="IPR010920">
    <property type="entry name" value="LSM_dom_sf"/>
</dbReference>
<evidence type="ECO:0000259" key="8">
    <source>
        <dbReference type="Pfam" id="PF00924"/>
    </source>
</evidence>
<evidence type="ECO:0000259" key="10">
    <source>
        <dbReference type="Pfam" id="PF21088"/>
    </source>
</evidence>
<comment type="subcellular location">
    <subcellularLocation>
        <location evidence="1">Cell membrane</location>
        <topology evidence="1">Multi-pass membrane protein</topology>
    </subcellularLocation>
</comment>
<feature type="transmembrane region" description="Helical" evidence="7">
    <location>
        <begin position="128"/>
        <end position="147"/>
    </location>
</feature>
<feature type="transmembrane region" description="Helical" evidence="7">
    <location>
        <begin position="392"/>
        <end position="410"/>
    </location>
</feature>
<protein>
    <submittedName>
        <fullName evidence="11">Mechanosensitive ion channel family protein</fullName>
    </submittedName>
</protein>
<dbReference type="Proteomes" id="UP000298693">
    <property type="component" value="Plasmid p2"/>
</dbReference>
<comment type="similarity">
    <text evidence="2">Belongs to the MscS (TC 1.A.23) family.</text>
</comment>
<dbReference type="InterPro" id="IPR045276">
    <property type="entry name" value="YbiO_bact"/>
</dbReference>
<dbReference type="GO" id="GO:0005886">
    <property type="term" value="C:plasma membrane"/>
    <property type="evidence" value="ECO:0007669"/>
    <property type="project" value="UniProtKB-SubCell"/>
</dbReference>
<dbReference type="GO" id="GO:0008381">
    <property type="term" value="F:mechanosensitive monoatomic ion channel activity"/>
    <property type="evidence" value="ECO:0007669"/>
    <property type="project" value="InterPro"/>
</dbReference>
<dbReference type="Pfam" id="PF00924">
    <property type="entry name" value="MS_channel_2nd"/>
    <property type="match status" value="1"/>
</dbReference>
<dbReference type="SUPFAM" id="SSF82689">
    <property type="entry name" value="Mechanosensitive channel protein MscS (YggB), C-terminal domain"/>
    <property type="match status" value="1"/>
</dbReference>
<dbReference type="AlphaFoldDB" id="A0A4D8RA71"/>
<feature type="transmembrane region" description="Helical" evidence="7">
    <location>
        <begin position="477"/>
        <end position="496"/>
    </location>
</feature>
<feature type="domain" description="Mechanosensitive ion channel MscS C-terminal" evidence="9">
    <location>
        <begin position="590"/>
        <end position="676"/>
    </location>
</feature>
<evidence type="ECO:0000313" key="12">
    <source>
        <dbReference type="Proteomes" id="UP000298693"/>
    </source>
</evidence>
<dbReference type="Pfam" id="PF21088">
    <property type="entry name" value="MS_channel_1st"/>
    <property type="match status" value="1"/>
</dbReference>
<evidence type="ECO:0000256" key="6">
    <source>
        <dbReference type="ARBA" id="ARBA00023136"/>
    </source>
</evidence>
<dbReference type="InterPro" id="IPR006685">
    <property type="entry name" value="MscS_channel_2nd"/>
</dbReference>
<evidence type="ECO:0000313" key="11">
    <source>
        <dbReference type="EMBL" id="QCO18370.1"/>
    </source>
</evidence>
<accession>A0A4D8RA71</accession>
<keyword evidence="6 7" id="KW-0472">Membrane</keyword>
<geneLocation type="plasmid" evidence="11">
    <name>p2</name>
</geneLocation>
<evidence type="ECO:0000256" key="3">
    <source>
        <dbReference type="ARBA" id="ARBA00022475"/>
    </source>
</evidence>
<feature type="transmembrane region" description="Helical" evidence="7">
    <location>
        <begin position="195"/>
        <end position="217"/>
    </location>
</feature>
<evidence type="ECO:0000256" key="4">
    <source>
        <dbReference type="ARBA" id="ARBA00022692"/>
    </source>
</evidence>
<gene>
    <name evidence="11" type="ORF">D3869_24275</name>
</gene>
<dbReference type="InterPro" id="IPR049278">
    <property type="entry name" value="MS_channel_C"/>
</dbReference>
<dbReference type="Gene3D" id="1.10.287.1260">
    <property type="match status" value="1"/>
</dbReference>
<feature type="transmembrane region" description="Helical" evidence="7">
    <location>
        <begin position="502"/>
        <end position="531"/>
    </location>
</feature>
<feature type="domain" description="Mechanosensitive ion channel transmembrane helices 2/3" evidence="10">
    <location>
        <begin position="478"/>
        <end position="517"/>
    </location>
</feature>
<reference evidence="11 12" key="1">
    <citation type="submission" date="2018-09" db="EMBL/GenBank/DDBJ databases">
        <title>Whole genome based analysis of evolution and adaptive divergence in Indian and Brazilian strains of Azospirillum brasilense.</title>
        <authorList>
            <person name="Singh C."/>
            <person name="Tripathi A.K."/>
        </authorList>
    </citation>
    <scope>NUCLEOTIDE SEQUENCE [LARGE SCALE GENOMIC DNA]</scope>
    <source>
        <strain evidence="11 12">MTCC4039</strain>
        <plasmid evidence="11 12">p2</plasmid>
    </source>
</reference>
<dbReference type="SUPFAM" id="SSF82861">
    <property type="entry name" value="Mechanosensitive channel protein MscS (YggB), transmembrane region"/>
    <property type="match status" value="1"/>
</dbReference>
<dbReference type="InterPro" id="IPR011014">
    <property type="entry name" value="MscS_channel_TM-2"/>
</dbReference>
<evidence type="ECO:0000256" key="5">
    <source>
        <dbReference type="ARBA" id="ARBA00022989"/>
    </source>
</evidence>
<dbReference type="SUPFAM" id="SSF50182">
    <property type="entry name" value="Sm-like ribonucleoproteins"/>
    <property type="match status" value="1"/>
</dbReference>
<feature type="domain" description="Mechanosensitive ion channel MscS" evidence="8">
    <location>
        <begin position="519"/>
        <end position="583"/>
    </location>
</feature>
<feature type="transmembrane region" description="Helical" evidence="7">
    <location>
        <begin position="422"/>
        <end position="441"/>
    </location>
</feature>
<dbReference type="PANTHER" id="PTHR30460">
    <property type="entry name" value="MODERATE CONDUCTANCE MECHANOSENSITIVE CHANNEL YBIO"/>
    <property type="match status" value="1"/>
</dbReference>
<feature type="transmembrane region" description="Helical" evidence="7">
    <location>
        <begin position="316"/>
        <end position="338"/>
    </location>
</feature>
<evidence type="ECO:0000259" key="9">
    <source>
        <dbReference type="Pfam" id="PF21082"/>
    </source>
</evidence>
<keyword evidence="5 7" id="KW-1133">Transmembrane helix</keyword>
<dbReference type="InterPro" id="IPR023408">
    <property type="entry name" value="MscS_beta-dom_sf"/>
</dbReference>
<proteinExistence type="inferred from homology"/>
<feature type="transmembrane region" description="Helical" evidence="7">
    <location>
        <begin position="271"/>
        <end position="289"/>
    </location>
</feature>
<dbReference type="Gene3D" id="3.30.70.100">
    <property type="match status" value="1"/>
</dbReference>
<dbReference type="Gene3D" id="2.30.30.60">
    <property type="match status" value="1"/>
</dbReference>
<feature type="transmembrane region" description="Helical" evidence="7">
    <location>
        <begin position="168"/>
        <end position="189"/>
    </location>
</feature>
<name>A0A4D8RA71_AZOBR</name>
<evidence type="ECO:0000256" key="1">
    <source>
        <dbReference type="ARBA" id="ARBA00004651"/>
    </source>
</evidence>
<keyword evidence="3" id="KW-1003">Cell membrane</keyword>
<dbReference type="Pfam" id="PF21082">
    <property type="entry name" value="MS_channel_3rd"/>
    <property type="match status" value="1"/>
</dbReference>
<keyword evidence="4 7" id="KW-0812">Transmembrane</keyword>
<sequence>MGRRAFPIVGPGRCGLFRPMRTAPSLSGRTAAMKEDSGTRRTLARWPVLALLAALLFAASPSGWAVAQTPDAHAPVAGEPATALEVYAARLEAVAATYPQLPTILSDAFARPNGREAAVHPLRLLRGLLILFAAGTAALLLTSRALAGPLRKLESDSGAPLLTGALRFVLGLVPVGAFALGVLTAYAILRPPHPAAPAVLLAVLQAALTVLLTDRLIRFLCAPRRPGLRLIPLEDADARALHRTGVVTVTLAATVLGLIDLLLALGVGGNAIVAIGLPLSTVPFLYLLYRVWRGRAPVARAIARPLGVEVRDHPTLGLWAVAASVYLVALWLVVAAAAVRLEPATGPRMLASLLVALAVPAIALMAQRPLARFYRGEETETGKAAVARVMRALWSALFVVGVFATAAIWGFRVEKASGATGIALRLLFNVTVVLLLGYVAWTMVVRAIDRTLEEARHDGVSSRGQRLATLLPLLRKFLQVVLVVIVVMIALSSLGIEIGPLLAGAGVVGIAIGLGAQSTIADILAGVFFLLEDAFHMGDYVEVGNLRGTVEGISLRSLKLRHHRGAVHTLPFGQIKALTNYSRDWALMRLEFRVPPETDMGLVKRLVKEVGKELSADPEMGSSFIEPLKSQGVRRLEDDAAIIGVKFITKPNEQFVIRREAYHRLIRAFQAHGIHLVGRGVVVRVDDPDATNRIIGFAAAQALNGTRKESGAAE</sequence>